<comment type="similarity">
    <text evidence="5">Belongs to the major facilitator superfamily. Phthalate permease family.</text>
</comment>
<feature type="transmembrane region" description="Helical" evidence="6">
    <location>
        <begin position="55"/>
        <end position="73"/>
    </location>
</feature>
<protein>
    <submittedName>
        <fullName evidence="8">Glucarate transporter</fullName>
    </submittedName>
</protein>
<evidence type="ECO:0000256" key="4">
    <source>
        <dbReference type="ARBA" id="ARBA00023136"/>
    </source>
</evidence>
<dbReference type="InterPro" id="IPR036259">
    <property type="entry name" value="MFS_trans_sf"/>
</dbReference>
<feature type="transmembrane region" description="Helical" evidence="6">
    <location>
        <begin position="252"/>
        <end position="273"/>
    </location>
</feature>
<dbReference type="PANTHER" id="PTHR11662:SF399">
    <property type="entry name" value="FI19708P1-RELATED"/>
    <property type="match status" value="1"/>
</dbReference>
<keyword evidence="3 6" id="KW-1133">Transmembrane helix</keyword>
<dbReference type="Gene3D" id="1.20.1250.20">
    <property type="entry name" value="MFS general substrate transporter like domains"/>
    <property type="match status" value="2"/>
</dbReference>
<accession>A0A0L8ISB1</accession>
<dbReference type="PATRIC" id="fig|199198.4.peg.4783"/>
<comment type="caution">
    <text evidence="8">The sequence shown here is derived from an EMBL/GenBank/DDBJ whole genome shotgun (WGS) entry which is preliminary data.</text>
</comment>
<feature type="transmembrane region" description="Helical" evidence="6">
    <location>
        <begin position="177"/>
        <end position="197"/>
    </location>
</feature>
<feature type="transmembrane region" description="Helical" evidence="6">
    <location>
        <begin position="351"/>
        <end position="372"/>
    </location>
</feature>
<keyword evidence="2 6" id="KW-0812">Transmembrane</keyword>
<evidence type="ECO:0000256" key="5">
    <source>
        <dbReference type="ARBA" id="ARBA00038514"/>
    </source>
</evidence>
<dbReference type="InterPro" id="IPR020846">
    <property type="entry name" value="MFS_dom"/>
</dbReference>
<gene>
    <name evidence="8" type="ORF">ALO91_02261</name>
</gene>
<dbReference type="AlphaFoldDB" id="A0A0L8ISB1"/>
<feature type="transmembrane region" description="Helical" evidence="6">
    <location>
        <begin position="384"/>
        <end position="406"/>
    </location>
</feature>
<dbReference type="SUPFAM" id="SSF103473">
    <property type="entry name" value="MFS general substrate transporter"/>
    <property type="match status" value="1"/>
</dbReference>
<dbReference type="Proteomes" id="UP000050297">
    <property type="component" value="Unassembled WGS sequence"/>
</dbReference>
<feature type="transmembrane region" description="Helical" evidence="6">
    <location>
        <begin position="326"/>
        <end position="345"/>
    </location>
</feature>
<evidence type="ECO:0000256" key="1">
    <source>
        <dbReference type="ARBA" id="ARBA00004141"/>
    </source>
</evidence>
<dbReference type="InterPro" id="IPR011701">
    <property type="entry name" value="MFS"/>
</dbReference>
<organism evidence="8 9">
    <name type="scientific">Pseudomonas syringae pv. aceris</name>
    <dbReference type="NCBI Taxonomy" id="199198"/>
    <lineage>
        <taxon>Bacteria</taxon>
        <taxon>Pseudomonadati</taxon>
        <taxon>Pseudomonadota</taxon>
        <taxon>Gammaproteobacteria</taxon>
        <taxon>Pseudomonadales</taxon>
        <taxon>Pseudomonadaceae</taxon>
        <taxon>Pseudomonas</taxon>
        <taxon>Pseudomonas syringae</taxon>
    </lineage>
</organism>
<feature type="domain" description="Major facilitator superfamily (MFS) profile" evidence="7">
    <location>
        <begin position="19"/>
        <end position="438"/>
    </location>
</feature>
<feature type="transmembrane region" description="Helical" evidence="6">
    <location>
        <begin position="111"/>
        <end position="130"/>
    </location>
</feature>
<dbReference type="GO" id="GO:0016020">
    <property type="term" value="C:membrane"/>
    <property type="evidence" value="ECO:0007669"/>
    <property type="project" value="UniProtKB-SubCell"/>
</dbReference>
<evidence type="ECO:0000313" key="9">
    <source>
        <dbReference type="Proteomes" id="UP000050297"/>
    </source>
</evidence>
<dbReference type="GO" id="GO:0022857">
    <property type="term" value="F:transmembrane transporter activity"/>
    <property type="evidence" value="ECO:0007669"/>
    <property type="project" value="InterPro"/>
</dbReference>
<name>A0A0L8ISB1_PSESX</name>
<evidence type="ECO:0000256" key="6">
    <source>
        <dbReference type="SAM" id="Phobius"/>
    </source>
</evidence>
<dbReference type="InterPro" id="IPR050382">
    <property type="entry name" value="MFS_Na/Anion_cotransporter"/>
</dbReference>
<evidence type="ECO:0000313" key="8">
    <source>
        <dbReference type="EMBL" id="KPW15210.1"/>
    </source>
</evidence>
<feature type="transmembrane region" description="Helical" evidence="6">
    <location>
        <begin position="151"/>
        <end position="171"/>
    </location>
</feature>
<dbReference type="PROSITE" id="PS50850">
    <property type="entry name" value="MFS"/>
    <property type="match status" value="1"/>
</dbReference>
<dbReference type="RefSeq" id="WP_080374733.1">
    <property type="nucleotide sequence ID" value="NZ_LGAR01000081.1"/>
</dbReference>
<keyword evidence="4 6" id="KW-0472">Membrane</keyword>
<feature type="transmembrane region" description="Helical" evidence="6">
    <location>
        <begin position="412"/>
        <end position="433"/>
    </location>
</feature>
<proteinExistence type="inferred from homology"/>
<dbReference type="Pfam" id="PF07690">
    <property type="entry name" value="MFS_1"/>
    <property type="match status" value="1"/>
</dbReference>
<sequence>MKKIASLRRFIAKHRRYEVIALLFIMMVINQGDRATLSIAGASLSAEVGLSHAEMGWLFSAFAWAYMLLQLPGGLLIDRFGSIKVLGLAIIGWSVFTAAIGTVAIMPIGLAFFAVFALRFLVGVAEAPCFPANSKIVSMWFPTAERGTATAIFNSSQYFAAVVFTPLLAWISTRWGWPWIFYVMGVAGIVTGVLFIWRIRAPVDHKQATAVELDVIRVGGANMQERPVSAGNKQNWRETLASARSLLSQRMFLGIYLAQFCITTLTFFFLTWFPVYLVQQRGMSILNAGLMAAVPAIFGFIGGIGGGMISDWLLRKGMSLTLARKLPIFVGMALSMTMILCNYVETDALVVVFMALAFFGKGMGALGWAIIADVSPKRSAGMNGAIFNTFGSTAGIVTPVVIGYIVQSTGSFNGALVYVALNAAGAFISYLFIVGELRRPDDTHIDDSQHSIGEVATTGH</sequence>
<dbReference type="PANTHER" id="PTHR11662">
    <property type="entry name" value="SOLUTE CARRIER FAMILY 17"/>
    <property type="match status" value="1"/>
</dbReference>
<reference evidence="8 9" key="1">
    <citation type="submission" date="2015-09" db="EMBL/GenBank/DDBJ databases">
        <title>Genome announcement of multiple Pseudomonas syringae strains.</title>
        <authorList>
            <person name="Thakur S."/>
            <person name="Wang P.W."/>
            <person name="Gong Y."/>
            <person name="Weir B.S."/>
            <person name="Guttman D.S."/>
        </authorList>
    </citation>
    <scope>NUCLEOTIDE SEQUENCE [LARGE SCALE GENOMIC DNA]</scope>
    <source>
        <strain evidence="8 9">ICMP2802</strain>
    </source>
</reference>
<dbReference type="EMBL" id="LJPM01000433">
    <property type="protein sequence ID" value="KPW15210.1"/>
    <property type="molecule type" value="Genomic_DNA"/>
</dbReference>
<feature type="transmembrane region" description="Helical" evidence="6">
    <location>
        <begin position="285"/>
        <end position="314"/>
    </location>
</feature>
<feature type="transmembrane region" description="Helical" evidence="6">
    <location>
        <begin position="85"/>
        <end position="105"/>
    </location>
</feature>
<evidence type="ECO:0000259" key="7">
    <source>
        <dbReference type="PROSITE" id="PS50850"/>
    </source>
</evidence>
<evidence type="ECO:0000256" key="3">
    <source>
        <dbReference type="ARBA" id="ARBA00022989"/>
    </source>
</evidence>
<comment type="subcellular location">
    <subcellularLocation>
        <location evidence="1">Membrane</location>
        <topology evidence="1">Multi-pass membrane protein</topology>
    </subcellularLocation>
</comment>
<dbReference type="NCBIfam" id="TIGR00893">
    <property type="entry name" value="2A0114"/>
    <property type="match status" value="1"/>
</dbReference>
<dbReference type="CDD" id="cd17319">
    <property type="entry name" value="MFS_ExuT_GudP_like"/>
    <property type="match status" value="1"/>
</dbReference>
<evidence type="ECO:0000256" key="2">
    <source>
        <dbReference type="ARBA" id="ARBA00022692"/>
    </source>
</evidence>